<evidence type="ECO:0000256" key="4">
    <source>
        <dbReference type="ARBA" id="ARBA00022989"/>
    </source>
</evidence>
<reference evidence="7 8" key="1">
    <citation type="submission" date="2023-08" db="EMBL/GenBank/DDBJ databases">
        <title>Whole genome sequencing of Staphylococcus chromogenes NNSch 2386.</title>
        <authorList>
            <person name="Kropotov V.S."/>
            <person name="Boriskina E.V."/>
            <person name="Gordinskaya N.A."/>
            <person name="Shkurkina I.S."/>
            <person name="Kryazhev D.V."/>
            <person name="Alekseeva A.E."/>
            <person name="Makhova M.A."/>
        </authorList>
    </citation>
    <scope>NUCLEOTIDE SEQUENCE [LARGE SCALE GENOMIC DNA]</scope>
    <source>
        <strain evidence="7 8">NNSch 2386</strain>
    </source>
</reference>
<feature type="transmembrane region" description="Helical" evidence="6">
    <location>
        <begin position="21"/>
        <end position="39"/>
    </location>
</feature>
<name>A0ABD5AYZ4_STACR</name>
<dbReference type="EMBL" id="JAVGJF010000213">
    <property type="protein sequence ID" value="MDQ7176562.1"/>
    <property type="molecule type" value="Genomic_DNA"/>
</dbReference>
<dbReference type="PANTHER" id="PTHR43652">
    <property type="entry name" value="BASIC AMINO ACID ANTIPORTER YFCC-RELATED"/>
    <property type="match status" value="1"/>
</dbReference>
<dbReference type="Pfam" id="PF03606">
    <property type="entry name" value="DcuC"/>
    <property type="match status" value="1"/>
</dbReference>
<organism evidence="7 8">
    <name type="scientific">Staphylococcus chromogenes</name>
    <name type="common">Staphylococcus hyicus subsp. chromogenes</name>
    <dbReference type="NCBI Taxonomy" id="46126"/>
    <lineage>
        <taxon>Bacteria</taxon>
        <taxon>Bacillati</taxon>
        <taxon>Bacillota</taxon>
        <taxon>Bacilli</taxon>
        <taxon>Bacillales</taxon>
        <taxon>Staphylococcaceae</taxon>
        <taxon>Staphylococcus</taxon>
    </lineage>
</organism>
<comment type="caution">
    <text evidence="7">The sequence shown here is derived from an EMBL/GenBank/DDBJ whole genome shotgun (WGS) entry which is preliminary data.</text>
</comment>
<accession>A0ABD5AYZ4</accession>
<dbReference type="GO" id="GO:0005886">
    <property type="term" value="C:plasma membrane"/>
    <property type="evidence" value="ECO:0007669"/>
    <property type="project" value="UniProtKB-SubCell"/>
</dbReference>
<evidence type="ECO:0000256" key="2">
    <source>
        <dbReference type="ARBA" id="ARBA00022475"/>
    </source>
</evidence>
<dbReference type="InterPro" id="IPR018385">
    <property type="entry name" value="C4_dicarb_anaerob_car-like"/>
</dbReference>
<sequence>MEQAINDNKKKKRFNFRMPGAFMILFILTVVAVIATWIIPAGAYSKLSYEPSSQELKIVNPHHQVKKVPGTQKELDRLGVKIKIEQFKSGAINKPVSIPNTYERLKQHPAGLDQITSSMVKGTIEAVDIMVFILVLGGLIGVVQASGSFESGLLALTQKTKGHEFMLIAFVSILMIIGGTLCGIEEEAVAFYPVLVPIFIALGYD</sequence>
<keyword evidence="5 6" id="KW-0472">Membrane</keyword>
<evidence type="ECO:0000256" key="5">
    <source>
        <dbReference type="ARBA" id="ARBA00023136"/>
    </source>
</evidence>
<feature type="transmembrane region" description="Helical" evidence="6">
    <location>
        <begin position="188"/>
        <end position="204"/>
    </location>
</feature>
<feature type="transmembrane region" description="Helical" evidence="6">
    <location>
        <begin position="165"/>
        <end position="182"/>
    </location>
</feature>
<evidence type="ECO:0000256" key="3">
    <source>
        <dbReference type="ARBA" id="ARBA00022692"/>
    </source>
</evidence>
<comment type="subcellular location">
    <subcellularLocation>
        <location evidence="1">Cell membrane</location>
        <topology evidence="1">Multi-pass membrane protein</topology>
    </subcellularLocation>
</comment>
<dbReference type="PANTHER" id="PTHR43652:SF6">
    <property type="entry name" value="ARGININE REPRESSOR"/>
    <property type="match status" value="1"/>
</dbReference>
<proteinExistence type="predicted"/>
<protein>
    <submittedName>
        <fullName evidence="7">YfcC family protein</fullName>
    </submittedName>
</protein>
<evidence type="ECO:0000313" key="7">
    <source>
        <dbReference type="EMBL" id="MDQ7176562.1"/>
    </source>
</evidence>
<dbReference type="InterPro" id="IPR051679">
    <property type="entry name" value="DASS-Related_Transporters"/>
</dbReference>
<evidence type="ECO:0000256" key="6">
    <source>
        <dbReference type="SAM" id="Phobius"/>
    </source>
</evidence>
<keyword evidence="4 6" id="KW-1133">Transmembrane helix</keyword>
<evidence type="ECO:0000256" key="1">
    <source>
        <dbReference type="ARBA" id="ARBA00004651"/>
    </source>
</evidence>
<evidence type="ECO:0000313" key="8">
    <source>
        <dbReference type="Proteomes" id="UP001240157"/>
    </source>
</evidence>
<keyword evidence="2" id="KW-1003">Cell membrane</keyword>
<keyword evidence="3 6" id="KW-0812">Transmembrane</keyword>
<dbReference type="AlphaFoldDB" id="A0ABD5AYZ4"/>
<dbReference type="Proteomes" id="UP001240157">
    <property type="component" value="Unassembled WGS sequence"/>
</dbReference>
<feature type="non-terminal residue" evidence="7">
    <location>
        <position position="205"/>
    </location>
</feature>
<feature type="transmembrane region" description="Helical" evidence="6">
    <location>
        <begin position="129"/>
        <end position="153"/>
    </location>
</feature>
<gene>
    <name evidence="7" type="ORF">RCF65_11295</name>
</gene>